<dbReference type="RefSeq" id="WP_089708640.1">
    <property type="nucleotide sequence ID" value="NZ_FMAR01000001.1"/>
</dbReference>
<gene>
    <name evidence="1" type="ORF">GA0116948_101512</name>
</gene>
<evidence type="ECO:0000313" key="1">
    <source>
        <dbReference type="EMBL" id="SCB84729.1"/>
    </source>
</evidence>
<dbReference type="OrthoDB" id="680659at2"/>
<sequence length="126" mass="14039">MKNKLYILKTVLFSCFLVGFIGLAEVKAASIGMDLPGDSNKDKDKAAKKVTVSEAYKSNLALDAGFRFSGVIKPEFNLTPVPNNIKPTFTYKQGNATYLIPYSLEVPQQPTMNYHRLQITFPFKKG</sequence>
<keyword evidence="2" id="KW-1185">Reference proteome</keyword>
<accession>A0A1C3ZQP6</accession>
<organism evidence="1 2">
    <name type="scientific">Chitinophaga costaii</name>
    <dbReference type="NCBI Taxonomy" id="1335309"/>
    <lineage>
        <taxon>Bacteria</taxon>
        <taxon>Pseudomonadati</taxon>
        <taxon>Bacteroidota</taxon>
        <taxon>Chitinophagia</taxon>
        <taxon>Chitinophagales</taxon>
        <taxon>Chitinophagaceae</taxon>
        <taxon>Chitinophaga</taxon>
    </lineage>
</organism>
<proteinExistence type="predicted"/>
<dbReference type="Proteomes" id="UP000242818">
    <property type="component" value="Unassembled WGS sequence"/>
</dbReference>
<name>A0A1C3ZQP6_9BACT</name>
<protein>
    <submittedName>
        <fullName evidence="1">Uncharacterized protein</fullName>
    </submittedName>
</protein>
<reference evidence="1 2" key="1">
    <citation type="submission" date="2016-08" db="EMBL/GenBank/DDBJ databases">
        <authorList>
            <person name="Seilhamer J.J."/>
        </authorList>
    </citation>
    <scope>NUCLEOTIDE SEQUENCE [LARGE SCALE GENOMIC DNA]</scope>
    <source>
        <strain evidence="1 2">A37T2</strain>
    </source>
</reference>
<dbReference type="EMBL" id="FMAR01000001">
    <property type="protein sequence ID" value="SCB84729.1"/>
    <property type="molecule type" value="Genomic_DNA"/>
</dbReference>
<dbReference type="AlphaFoldDB" id="A0A1C3ZQP6"/>
<evidence type="ECO:0000313" key="2">
    <source>
        <dbReference type="Proteomes" id="UP000242818"/>
    </source>
</evidence>